<comment type="caution">
    <text evidence="2">The sequence shown here is derived from an EMBL/GenBank/DDBJ whole genome shotgun (WGS) entry which is preliminary data.</text>
</comment>
<evidence type="ECO:0000256" key="1">
    <source>
        <dbReference type="SAM" id="Phobius"/>
    </source>
</evidence>
<keyword evidence="1" id="KW-0812">Transmembrane</keyword>
<name>A0AB36DLG1_MORCA</name>
<gene>
    <name evidence="2" type="ORF">AO370_1915</name>
</gene>
<reference evidence="2 3" key="1">
    <citation type="journal article" date="2016" name="Genome Biol. Evol.">
        <title>Comparative Genomic Analyses of the Moraxella catarrhalis Serosensitive and Seroresistant Lineages Demonstrate Their Independent Evolution.</title>
        <authorList>
            <person name="Earl J.P."/>
            <person name="de Vries S.P."/>
            <person name="Ahmed A."/>
            <person name="Powell E."/>
            <person name="Schultz M.P."/>
            <person name="Hermans P.W."/>
            <person name="Hill D.J."/>
            <person name="Zhou Z."/>
            <person name="Constantinidou C.I."/>
            <person name="Hu F.Z."/>
            <person name="Bootsma H.J."/>
            <person name="Ehrlich G.D."/>
        </authorList>
    </citation>
    <scope>NUCLEOTIDE SEQUENCE [LARGE SCALE GENOMIC DNA]</scope>
    <source>
        <strain evidence="2 3">F23</strain>
    </source>
</reference>
<keyword evidence="1" id="KW-0472">Membrane</keyword>
<accession>A0AB36DLG1</accession>
<protein>
    <submittedName>
        <fullName evidence="2">Uncharacterized protein</fullName>
    </submittedName>
</protein>
<feature type="transmembrane region" description="Helical" evidence="1">
    <location>
        <begin position="12"/>
        <end position="30"/>
    </location>
</feature>
<evidence type="ECO:0000313" key="3">
    <source>
        <dbReference type="Proteomes" id="UP000078295"/>
    </source>
</evidence>
<proteinExistence type="predicted"/>
<keyword evidence="1" id="KW-1133">Transmembrane helix</keyword>
<dbReference type="Proteomes" id="UP000078295">
    <property type="component" value="Unassembled WGS sequence"/>
</dbReference>
<organism evidence="2 3">
    <name type="scientific">Moraxella catarrhalis</name>
    <name type="common">Branhamella catarrhalis</name>
    <dbReference type="NCBI Taxonomy" id="480"/>
    <lineage>
        <taxon>Bacteria</taxon>
        <taxon>Pseudomonadati</taxon>
        <taxon>Pseudomonadota</taxon>
        <taxon>Gammaproteobacteria</taxon>
        <taxon>Moraxellales</taxon>
        <taxon>Moraxellaceae</taxon>
        <taxon>Moraxella</taxon>
    </lineage>
</organism>
<dbReference type="EMBL" id="LXHQ01000049">
    <property type="protein sequence ID" value="OAV22905.1"/>
    <property type="molecule type" value="Genomic_DNA"/>
</dbReference>
<dbReference type="AlphaFoldDB" id="A0AB36DLG1"/>
<evidence type="ECO:0000313" key="2">
    <source>
        <dbReference type="EMBL" id="OAV22905.1"/>
    </source>
</evidence>
<sequence length="37" mass="4614">MTWYNNGLFNHWCGVLVFTLVLLFYFFWLMDFLGYIE</sequence>